<accession>A0A1G6G0T5</accession>
<dbReference type="NCBIfam" id="TIGR04057">
    <property type="entry name" value="SusC_RagA_signa"/>
    <property type="match status" value="1"/>
</dbReference>
<dbReference type="RefSeq" id="WP_074556664.1">
    <property type="nucleotide sequence ID" value="NZ_CAKJYX010000005.1"/>
</dbReference>
<feature type="chain" id="PRO_5010263251" evidence="1">
    <location>
        <begin position="26"/>
        <end position="947"/>
    </location>
</feature>
<feature type="signal peptide" evidence="1">
    <location>
        <begin position="1"/>
        <end position="25"/>
    </location>
</feature>
<dbReference type="EMBL" id="FMYE01000003">
    <property type="protein sequence ID" value="SDB75607.1"/>
    <property type="molecule type" value="Genomic_DNA"/>
</dbReference>
<evidence type="ECO:0000313" key="3">
    <source>
        <dbReference type="EMBL" id="SDB75607.1"/>
    </source>
</evidence>
<dbReference type="Pfam" id="PF07715">
    <property type="entry name" value="Plug"/>
    <property type="match status" value="1"/>
</dbReference>
<proteinExistence type="predicted"/>
<dbReference type="NCBIfam" id="TIGR04056">
    <property type="entry name" value="OMP_RagA_SusC"/>
    <property type="match status" value="1"/>
</dbReference>
<reference evidence="3 4" key="1">
    <citation type="submission" date="2016-10" db="EMBL/GenBank/DDBJ databases">
        <authorList>
            <person name="de Groot N.N."/>
        </authorList>
    </citation>
    <scope>NUCLEOTIDE SEQUENCE [LARGE SCALE GENOMIC DNA]</scope>
    <source>
        <strain evidence="3 4">NLAE-zl-C500</strain>
    </source>
</reference>
<name>A0A1G6G0T5_BACOV</name>
<dbReference type="InterPro" id="IPR012910">
    <property type="entry name" value="Plug_dom"/>
</dbReference>
<dbReference type="InterPro" id="IPR037066">
    <property type="entry name" value="Plug_dom_sf"/>
</dbReference>
<keyword evidence="1" id="KW-0732">Signal</keyword>
<dbReference type="InterPro" id="IPR023997">
    <property type="entry name" value="TonB-dep_OMP_SusC/RagA_CS"/>
</dbReference>
<dbReference type="Proteomes" id="UP000183670">
    <property type="component" value="Unassembled WGS sequence"/>
</dbReference>
<dbReference type="Gene3D" id="2.170.130.10">
    <property type="entry name" value="TonB-dependent receptor, plug domain"/>
    <property type="match status" value="1"/>
</dbReference>
<evidence type="ECO:0000313" key="4">
    <source>
        <dbReference type="Proteomes" id="UP000183670"/>
    </source>
</evidence>
<protein>
    <submittedName>
        <fullName evidence="3">TonB-linked outer membrane protein, SusC/RagA family</fullName>
    </submittedName>
</protein>
<dbReference type="InterPro" id="IPR023996">
    <property type="entry name" value="TonB-dep_OMP_SusC/RagA"/>
</dbReference>
<sequence length="947" mass="105537">MNRKFIYIGCTALAMAFLNTTGAVAQEGQDSLVNVAFGKVAREDLTHAISTVNTSELSKILYNGSSLVGLNGMVSGYNGNIWGQGALVLVDGVPRSASNVRATEVESVSVLKDAAAVALYGSRAAKGVILITTKRGKNAPMSIDVRGSVAVNVPISYPKYLDSDCYMTLYNEACRNDGIAEKYDASTIYQTALGTNPYRYPDIDFYSSDYLRKFNVTSGVTGEVYGGNEKTHYYLDFGMSHNNSLLKYGEAKKAYDLSFNVRGNVDMSLASWLKASTNAAVIFNNSYAGRGDFWGAASTLRPNWFAPLLPIDMIDRNVAANDEYVINSNHLIGGQYLLGGTSADTTNPFSELLAAGYTKEKSRMFMFDIVLMADLGRLLKGLSFKTAYSADYTSYYSEAFAENYAVYQPTWANVNGKDMIVGLTKFGEDKKNPNEYVGKSTYDQTLTFSAQFDYAHTFDKFHNVSATLLGWGYQTQSSADENNNAIGSDVKGSNYHRTSNVNLGLRAAYNYDHRYYVDFSGAVIHSAKLPEGKRNAFSPSVTLGWRLSKEKFMKNVAFVDDLKLTASYAKLHQDLDISDYYMYKGYYLKDQQKTGWFQWHDGTAGGELSGSIRGENPELSFITREECRVGLDATLFNKLLQLNVNYFTQKTSGLLTNGASTIFPSYFKISDTSSFLPWINNNEDKRSGFDFAVTANKKFGDWDVTLGFNGMVYSSKAVKRDEVSEYDYLLAEGHALDAVRGYVCEGFFQSEEEIAESPRQTFGTVKPGDLKYKDINKDGVIDSKDQIDLGIGGWSVAPFTFGINLKLKYKNFSLFALGNGQTGAIGMKNNSYYWNRGTSKFSEVVWNRWTYQTAETATYPRLTTGNGDNNYRNSTFWMYKTNMFKLSNLQFTYDFPQSTFNGTFVRGLSLYCGGSNLLTISKEREYMELSTGYPQMRNFYVGFKASF</sequence>
<dbReference type="SUPFAM" id="SSF56935">
    <property type="entry name" value="Porins"/>
    <property type="match status" value="1"/>
</dbReference>
<feature type="domain" description="TonB-dependent receptor plug" evidence="2">
    <location>
        <begin position="70"/>
        <end position="128"/>
    </location>
</feature>
<dbReference type="AlphaFoldDB" id="A0A1G6G0T5"/>
<gene>
    <name evidence="3" type="ORF">SAMN05192581_100314</name>
</gene>
<evidence type="ECO:0000256" key="1">
    <source>
        <dbReference type="SAM" id="SignalP"/>
    </source>
</evidence>
<evidence type="ECO:0000259" key="2">
    <source>
        <dbReference type="Pfam" id="PF07715"/>
    </source>
</evidence>
<organism evidence="3 4">
    <name type="scientific">Bacteroides ovatus</name>
    <dbReference type="NCBI Taxonomy" id="28116"/>
    <lineage>
        <taxon>Bacteria</taxon>
        <taxon>Pseudomonadati</taxon>
        <taxon>Bacteroidota</taxon>
        <taxon>Bacteroidia</taxon>
        <taxon>Bacteroidales</taxon>
        <taxon>Bacteroidaceae</taxon>
        <taxon>Bacteroides</taxon>
    </lineage>
</organism>